<reference evidence="15" key="1">
    <citation type="submission" date="2016-10" db="EMBL/GenBank/DDBJ databases">
        <authorList>
            <person name="Varghese N."/>
            <person name="Submissions S."/>
        </authorList>
    </citation>
    <scope>NUCLEOTIDE SEQUENCE [LARGE SCALE GENOMIC DNA]</scope>
    <source>
        <strain evidence="15">ATCC 43811</strain>
    </source>
</reference>
<feature type="binding site" evidence="8">
    <location>
        <position position="153"/>
    </location>
    <ligand>
        <name>ATP</name>
        <dbReference type="ChEBI" id="CHEBI:30616"/>
    </ligand>
</feature>
<evidence type="ECO:0000259" key="13">
    <source>
        <dbReference type="SMART" id="SM00760"/>
    </source>
</evidence>
<dbReference type="InterPro" id="IPR013317">
    <property type="entry name" value="DnaA_dom"/>
</dbReference>
<keyword evidence="5 8" id="KW-0067">ATP-binding</keyword>
<dbReference type="GO" id="GO:0006270">
    <property type="term" value="P:DNA replication initiation"/>
    <property type="evidence" value="ECO:0007669"/>
    <property type="project" value="UniProtKB-UniRule"/>
</dbReference>
<dbReference type="OrthoDB" id="9807019at2"/>
<evidence type="ECO:0000256" key="10">
    <source>
        <dbReference type="RuleBase" id="RU000577"/>
    </source>
</evidence>
<dbReference type="Pfam" id="PF08299">
    <property type="entry name" value="Bac_DnaA_C"/>
    <property type="match status" value="1"/>
</dbReference>
<dbReference type="Gene3D" id="1.10.1750.10">
    <property type="match status" value="1"/>
</dbReference>
<keyword evidence="7 8" id="KW-0238">DNA-binding</keyword>
<dbReference type="Proteomes" id="UP000240042">
    <property type="component" value="Unassembled WGS sequence"/>
</dbReference>
<dbReference type="SUPFAM" id="SSF48295">
    <property type="entry name" value="TrpR-like"/>
    <property type="match status" value="1"/>
</dbReference>
<feature type="region of interest" description="Domain IV, binds dsDNA" evidence="8">
    <location>
        <begin position="323"/>
        <end position="445"/>
    </location>
</feature>
<comment type="subunit">
    <text evidence="8">Oligomerizes as a right-handed, spiral filament on DNA at oriC.</text>
</comment>
<evidence type="ECO:0000256" key="7">
    <source>
        <dbReference type="ARBA" id="ARBA00023125"/>
    </source>
</evidence>
<dbReference type="InterPro" id="IPR038454">
    <property type="entry name" value="DnaA_N_sf"/>
</dbReference>
<dbReference type="GO" id="GO:0006275">
    <property type="term" value="P:regulation of DNA replication"/>
    <property type="evidence" value="ECO:0007669"/>
    <property type="project" value="UniProtKB-UniRule"/>
</dbReference>
<evidence type="ECO:0000256" key="2">
    <source>
        <dbReference type="ARBA" id="ARBA00022490"/>
    </source>
</evidence>
<keyword evidence="3 8" id="KW-0235">DNA replication</keyword>
<dbReference type="InterPro" id="IPR010921">
    <property type="entry name" value="Trp_repressor/repl_initiator"/>
</dbReference>
<dbReference type="SMART" id="SM00760">
    <property type="entry name" value="Bac_DnaA_C"/>
    <property type="match status" value="1"/>
</dbReference>
<accession>A0A1I1E0S6</accession>
<dbReference type="NCBIfam" id="TIGR00362">
    <property type="entry name" value="DnaA"/>
    <property type="match status" value="1"/>
</dbReference>
<comment type="function">
    <text evidence="8 10">Plays an essential role in the initiation and regulation of chromosomal replication. ATP-DnaA binds to the origin of replication (oriC) to initiate formation of the DNA replication initiation complex once per cell cycle. Binds the DnaA box (a 9 base pair repeat at the origin) and separates the double-stranded (ds)DNA. Forms a right-handed helical filament on oriC DNA; dsDNA binds to the exterior of the filament while single-stranded (ss)DNA is stabiized in the filament's interior. The ATP-DnaA-oriC complex binds and stabilizes one strand of the AT-rich DNA unwinding element (DUE), permitting loading of DNA polymerase. After initiation quickly degrades to an ADP-DnaA complex that is not apt for DNA replication. Binds acidic phospholipids.</text>
</comment>
<dbReference type="InterPro" id="IPR020591">
    <property type="entry name" value="Chromosome_initiator_DnaA-like"/>
</dbReference>
<feature type="region of interest" description="Domain I, interacts with DnaA modulators" evidence="8">
    <location>
        <begin position="1"/>
        <end position="90"/>
    </location>
</feature>
<dbReference type="Pfam" id="PF00308">
    <property type="entry name" value="Bac_DnaA"/>
    <property type="match status" value="1"/>
</dbReference>
<feature type="domain" description="Chromosomal replication initiator DnaA C-terminal" evidence="13">
    <location>
        <begin position="351"/>
        <end position="419"/>
    </location>
</feature>
<dbReference type="GO" id="GO:0008289">
    <property type="term" value="F:lipid binding"/>
    <property type="evidence" value="ECO:0007669"/>
    <property type="project" value="UniProtKB-KW"/>
</dbReference>
<evidence type="ECO:0000259" key="12">
    <source>
        <dbReference type="SMART" id="SM00382"/>
    </source>
</evidence>
<sequence>MELWNKILEYLEQLFESSFSEAFLRRIRFKELQNNNLIVLSADDAFSKGWFEENCLAPMKDFLQEQGYVFEVSIEIIPVTKANPVEIHEQSGKKSFESNNHKDMHLSAGYIFENFIPGQCNDFPYHAALAVVQSSLYNSYNPLVVTGPIGSGKTHLAQAIVHAYMGKFPQKKAVFVTSEEFTNDFIKSLQTKNMNIFRDRYRSCDLLVMDDVQALVSRESTAEELGNVFNTLISRGSQMVFTADRSIDILQGLDIRLKTRLQGGLAVELKNPGFETRKAILLAMVERENYDIDDKIINLIAESIEGDIRALKGFLIKLFAYGDLKKKNISLKLAKELLSDKIQIDIPDDLSIHEIQKAVAKYFGITLASIRSDSKLNAIAYPRQVAMFIATKHTKLSSTEIGNLFGKSHSTVLRSAQKIENELPKSTDLRRHVDRILLDLIDSRH</sequence>
<dbReference type="CDD" id="cd06571">
    <property type="entry name" value="Bac_DnaA_C"/>
    <property type="match status" value="1"/>
</dbReference>
<dbReference type="Gene3D" id="1.10.8.60">
    <property type="match status" value="1"/>
</dbReference>
<evidence type="ECO:0000256" key="11">
    <source>
        <dbReference type="RuleBase" id="RU004227"/>
    </source>
</evidence>
<dbReference type="HAMAP" id="MF_00377">
    <property type="entry name" value="DnaA_bact"/>
    <property type="match status" value="1"/>
</dbReference>
<organism evidence="14 15">
    <name type="scientific">Brevinema andersonii</name>
    <dbReference type="NCBI Taxonomy" id="34097"/>
    <lineage>
        <taxon>Bacteria</taxon>
        <taxon>Pseudomonadati</taxon>
        <taxon>Spirochaetota</taxon>
        <taxon>Spirochaetia</taxon>
        <taxon>Brevinematales</taxon>
        <taxon>Brevinemataceae</taxon>
        <taxon>Brevinema</taxon>
    </lineage>
</organism>
<dbReference type="PANTHER" id="PTHR30050">
    <property type="entry name" value="CHROMOSOMAL REPLICATION INITIATOR PROTEIN DNAA"/>
    <property type="match status" value="1"/>
</dbReference>
<comment type="subcellular location">
    <subcellularLocation>
        <location evidence="8">Cytoplasm</location>
    </subcellularLocation>
</comment>
<feature type="binding site" evidence="8">
    <location>
        <position position="150"/>
    </location>
    <ligand>
        <name>ATP</name>
        <dbReference type="ChEBI" id="CHEBI:30616"/>
    </ligand>
</feature>
<dbReference type="EMBL" id="FOKY01000006">
    <property type="protein sequence ID" value="SFB80805.1"/>
    <property type="molecule type" value="Genomic_DNA"/>
</dbReference>
<feature type="binding site" evidence="8">
    <location>
        <position position="152"/>
    </location>
    <ligand>
        <name>ATP</name>
        <dbReference type="ChEBI" id="CHEBI:30616"/>
    </ligand>
</feature>
<dbReference type="SMART" id="SM00382">
    <property type="entry name" value="AAA"/>
    <property type="match status" value="1"/>
</dbReference>
<protein>
    <recommendedName>
        <fullName evidence="8 9">Chromosomal replication initiator protein DnaA</fullName>
    </recommendedName>
</protein>
<dbReference type="GO" id="GO:0005524">
    <property type="term" value="F:ATP binding"/>
    <property type="evidence" value="ECO:0007669"/>
    <property type="project" value="UniProtKB-UniRule"/>
</dbReference>
<dbReference type="GO" id="GO:0005886">
    <property type="term" value="C:plasma membrane"/>
    <property type="evidence" value="ECO:0007669"/>
    <property type="project" value="TreeGrafter"/>
</dbReference>
<evidence type="ECO:0000256" key="1">
    <source>
        <dbReference type="ARBA" id="ARBA00006583"/>
    </source>
</evidence>
<dbReference type="PANTHER" id="PTHR30050:SF2">
    <property type="entry name" value="CHROMOSOMAL REPLICATION INITIATOR PROTEIN DNAA"/>
    <property type="match status" value="1"/>
</dbReference>
<evidence type="ECO:0000256" key="9">
    <source>
        <dbReference type="NCBIfam" id="TIGR00362"/>
    </source>
</evidence>
<dbReference type="GO" id="GO:0005737">
    <property type="term" value="C:cytoplasm"/>
    <property type="evidence" value="ECO:0007669"/>
    <property type="project" value="UniProtKB-SubCell"/>
</dbReference>
<comment type="domain">
    <text evidence="8">Domain I is involved in oligomerization and binding regulators, domain II is flexibile and of varying length in different bacteria, domain III forms the AAA+ region, while domain IV binds dsDNA.</text>
</comment>
<dbReference type="Gene3D" id="3.40.50.300">
    <property type="entry name" value="P-loop containing nucleotide triphosphate hydrolases"/>
    <property type="match status" value="1"/>
</dbReference>
<evidence type="ECO:0000313" key="14">
    <source>
        <dbReference type="EMBL" id="SFB80805.1"/>
    </source>
</evidence>
<keyword evidence="6 8" id="KW-0446">Lipid-binding</keyword>
<dbReference type="AlphaFoldDB" id="A0A1I1E0S6"/>
<evidence type="ECO:0000256" key="6">
    <source>
        <dbReference type="ARBA" id="ARBA00023121"/>
    </source>
</evidence>
<comment type="similarity">
    <text evidence="1 8 11">Belongs to the DnaA family.</text>
</comment>
<dbReference type="GO" id="GO:0003688">
    <property type="term" value="F:DNA replication origin binding"/>
    <property type="evidence" value="ECO:0007669"/>
    <property type="project" value="UniProtKB-UniRule"/>
</dbReference>
<evidence type="ECO:0000256" key="3">
    <source>
        <dbReference type="ARBA" id="ARBA00022705"/>
    </source>
</evidence>
<dbReference type="CDD" id="cd00009">
    <property type="entry name" value="AAA"/>
    <property type="match status" value="1"/>
</dbReference>
<name>A0A1I1E0S6_BREAD</name>
<keyword evidence="4 8" id="KW-0547">Nucleotide-binding</keyword>
<gene>
    <name evidence="8" type="primary">dnaA</name>
    <name evidence="14" type="ORF">SAMN02745150_00878</name>
</gene>
<dbReference type="InterPro" id="IPR027417">
    <property type="entry name" value="P-loop_NTPase"/>
</dbReference>
<proteinExistence type="inferred from homology"/>
<evidence type="ECO:0000313" key="15">
    <source>
        <dbReference type="Proteomes" id="UP000240042"/>
    </source>
</evidence>
<keyword evidence="15" id="KW-1185">Reference proteome</keyword>
<dbReference type="InterPro" id="IPR013159">
    <property type="entry name" value="DnaA_C"/>
</dbReference>
<dbReference type="InterPro" id="IPR003593">
    <property type="entry name" value="AAA+_ATPase"/>
</dbReference>
<dbReference type="InterPro" id="IPR001957">
    <property type="entry name" value="Chromosome_initiator_DnaA"/>
</dbReference>
<evidence type="ECO:0000256" key="8">
    <source>
        <dbReference type="HAMAP-Rule" id="MF_00377"/>
    </source>
</evidence>
<feature type="binding site" evidence="8">
    <location>
        <position position="154"/>
    </location>
    <ligand>
        <name>ATP</name>
        <dbReference type="ChEBI" id="CHEBI:30616"/>
    </ligand>
</feature>
<evidence type="ECO:0000256" key="4">
    <source>
        <dbReference type="ARBA" id="ARBA00022741"/>
    </source>
</evidence>
<dbReference type="STRING" id="34097.SAMN02745150_00878"/>
<comment type="caution">
    <text evidence="8">Lacks conserved residue(s) required for the propagation of feature annotation.</text>
</comment>
<dbReference type="SUPFAM" id="SSF52540">
    <property type="entry name" value="P-loop containing nucleoside triphosphate hydrolases"/>
    <property type="match status" value="1"/>
</dbReference>
<keyword evidence="2 8" id="KW-0963">Cytoplasm</keyword>
<dbReference type="PROSITE" id="PS01008">
    <property type="entry name" value="DNAA"/>
    <property type="match status" value="1"/>
</dbReference>
<dbReference type="InterPro" id="IPR018312">
    <property type="entry name" value="Chromosome_initiator_DnaA_CS"/>
</dbReference>
<evidence type="ECO:0000256" key="5">
    <source>
        <dbReference type="ARBA" id="ARBA00022840"/>
    </source>
</evidence>
<feature type="domain" description="AAA+ ATPase" evidence="12">
    <location>
        <begin position="139"/>
        <end position="271"/>
    </location>
</feature>
<dbReference type="RefSeq" id="WP_092319024.1">
    <property type="nucleotide sequence ID" value="NZ_FOKY01000006.1"/>
</dbReference>
<dbReference type="Gene3D" id="3.30.300.180">
    <property type="match status" value="1"/>
</dbReference>
<dbReference type="PRINTS" id="PR00051">
    <property type="entry name" value="DNAA"/>
</dbReference>